<feature type="compositionally biased region" description="Low complexity" evidence="9">
    <location>
        <begin position="502"/>
        <end position="514"/>
    </location>
</feature>
<comment type="function">
    <text evidence="8">Involved in pre-mRNA splicing.</text>
</comment>
<keyword evidence="6 8" id="KW-0539">Nucleus</keyword>
<feature type="region of interest" description="Disordered" evidence="9">
    <location>
        <begin position="286"/>
        <end position="321"/>
    </location>
</feature>
<dbReference type="PANTHER" id="PTHR12942">
    <property type="entry name" value="STEP II SPLICING FACTOR SLU7"/>
    <property type="match status" value="1"/>
</dbReference>
<keyword evidence="7" id="KW-0863">Zinc-finger</keyword>
<comment type="caution">
    <text evidence="11">The sequence shown here is derived from an EMBL/GenBank/DDBJ whole genome shotgun (WGS) entry which is preliminary data.</text>
</comment>
<feature type="compositionally biased region" description="Basic and acidic residues" evidence="9">
    <location>
        <begin position="165"/>
        <end position="174"/>
    </location>
</feature>
<evidence type="ECO:0000256" key="8">
    <source>
        <dbReference type="RuleBase" id="RU367071"/>
    </source>
</evidence>
<dbReference type="GO" id="GO:0008270">
    <property type="term" value="F:zinc ion binding"/>
    <property type="evidence" value="ECO:0007669"/>
    <property type="project" value="UniProtKB-KW"/>
</dbReference>
<gene>
    <name evidence="11" type="ORF">EZS28_002656</name>
</gene>
<comment type="subunit">
    <text evidence="8">Associated with the spliceosome.</text>
</comment>
<evidence type="ECO:0000256" key="7">
    <source>
        <dbReference type="PROSITE-ProRule" id="PRU00047"/>
    </source>
</evidence>
<dbReference type="OrthoDB" id="249612at2759"/>
<dbReference type="AlphaFoldDB" id="A0A5J4X3N2"/>
<name>A0A5J4X3N2_9EUKA</name>
<evidence type="ECO:0000256" key="9">
    <source>
        <dbReference type="SAM" id="MobiDB-lite"/>
    </source>
</evidence>
<evidence type="ECO:0000313" key="11">
    <source>
        <dbReference type="EMBL" id="KAA6401820.1"/>
    </source>
</evidence>
<reference evidence="11 12" key="1">
    <citation type="submission" date="2019-03" db="EMBL/GenBank/DDBJ databases">
        <title>Single cell metagenomics reveals metabolic interactions within the superorganism composed of flagellate Streblomastix strix and complex community of Bacteroidetes bacteria on its surface.</title>
        <authorList>
            <person name="Treitli S.C."/>
            <person name="Kolisko M."/>
            <person name="Husnik F."/>
            <person name="Keeling P."/>
            <person name="Hampl V."/>
        </authorList>
    </citation>
    <scope>NUCLEOTIDE SEQUENCE [LARGE SCALE GENOMIC DNA]</scope>
    <source>
        <strain evidence="11">ST1C</strain>
    </source>
</reference>
<dbReference type="SUPFAM" id="SSF57756">
    <property type="entry name" value="Retrovirus zinc finger-like domains"/>
    <property type="match status" value="1"/>
</dbReference>
<dbReference type="InterPro" id="IPR036875">
    <property type="entry name" value="Znf_CCHC_sf"/>
</dbReference>
<evidence type="ECO:0000256" key="2">
    <source>
        <dbReference type="ARBA" id="ARBA00007203"/>
    </source>
</evidence>
<comment type="subcellular location">
    <subcellularLocation>
        <location evidence="1 8">Nucleus</location>
    </subcellularLocation>
</comment>
<dbReference type="Proteomes" id="UP000324800">
    <property type="component" value="Unassembled WGS sequence"/>
</dbReference>
<keyword evidence="5 8" id="KW-0508">mRNA splicing</keyword>
<protein>
    <recommendedName>
        <fullName evidence="8">Pre-mRNA-splicing factor SLU7</fullName>
    </recommendedName>
</protein>
<evidence type="ECO:0000313" key="12">
    <source>
        <dbReference type="Proteomes" id="UP000324800"/>
    </source>
</evidence>
<dbReference type="GO" id="GO:0000398">
    <property type="term" value="P:mRNA splicing, via spliceosome"/>
    <property type="evidence" value="ECO:0007669"/>
    <property type="project" value="UniProtKB-UniRule"/>
</dbReference>
<evidence type="ECO:0000256" key="5">
    <source>
        <dbReference type="ARBA" id="ARBA00023187"/>
    </source>
</evidence>
<feature type="compositionally biased region" description="Acidic residues" evidence="9">
    <location>
        <begin position="300"/>
        <end position="309"/>
    </location>
</feature>
<evidence type="ECO:0000256" key="1">
    <source>
        <dbReference type="ARBA" id="ARBA00004123"/>
    </source>
</evidence>
<dbReference type="GO" id="GO:0030628">
    <property type="term" value="F:pre-mRNA 3'-splice site binding"/>
    <property type="evidence" value="ECO:0007669"/>
    <property type="project" value="UniProtKB-UniRule"/>
</dbReference>
<feature type="compositionally biased region" description="Basic and acidic residues" evidence="9">
    <location>
        <begin position="492"/>
        <end position="501"/>
    </location>
</feature>
<accession>A0A5J4X3N2</accession>
<keyword evidence="4 8" id="KW-0747">Spliceosome</keyword>
<feature type="region of interest" description="Disordered" evidence="9">
    <location>
        <begin position="492"/>
        <end position="574"/>
    </location>
</feature>
<keyword evidence="7" id="KW-0862">Zinc</keyword>
<keyword evidence="3 8" id="KW-0507">mRNA processing</keyword>
<comment type="similarity">
    <text evidence="2 8">Belongs to the SLU7 family.</text>
</comment>
<evidence type="ECO:0000256" key="6">
    <source>
        <dbReference type="ARBA" id="ARBA00023242"/>
    </source>
</evidence>
<keyword evidence="7" id="KW-0479">Metal-binding</keyword>
<evidence type="ECO:0000256" key="3">
    <source>
        <dbReference type="ARBA" id="ARBA00022664"/>
    </source>
</evidence>
<dbReference type="GO" id="GO:0005681">
    <property type="term" value="C:spliceosomal complex"/>
    <property type="evidence" value="ECO:0007669"/>
    <property type="project" value="UniProtKB-UniRule"/>
</dbReference>
<dbReference type="EMBL" id="SNRW01000330">
    <property type="protein sequence ID" value="KAA6401820.1"/>
    <property type="molecule type" value="Genomic_DNA"/>
</dbReference>
<sequence length="574" mass="64947">MTDKGGDSGEELNPHIPQFIGVAPWYISDGTTSLAHQRARNVEIPKTLSDKKWYPRGKDAEGQQSFKYRKGACTNCGAMGHTTKDCTERPRKVGAKFSGVDIRKDDIIADEKELALDYDSKRDTYNGFVPEFYNGTLKFYEKTEEERKRRRLMNLKGNEDEEGEDGVRVDESKADNSAVASVDPRTRTAIRNLRIREDTPKYLYNLDVNSAYYDPKSRAMPESPFANMEGVIMKSKLTEGKDNGKESGKDQDISALPAFKGDAWVKWTGDTQEFARMQLFSIEAEQRGSNKGIRKSRDGEDGEEQDEKDEGSGTSAASTLHSISNPLQTELAFRQYEQKKQKLEDQTKQELIQKYGGQEHTSLPPGELLLGQTEIYIEYSKDGREKMIGTGAAVTAQINAKKKLAPQIQQTSQQQLQTQQSSTSLLQSTVIPSSKYEEDQYPGNHTSVFGSYWEKGKWGYACCHQFYRNSYCTGLAGIQSHSISIAVSEMKEMKEQDKDQLNDNNNNNNNNMNKDTNKQLVQKNVQKPIDEDLELIQKRKRKRDDIIGDEDNNNDESSSSSNDEDNQMLPPKQR</sequence>
<dbReference type="PANTHER" id="PTHR12942:SF2">
    <property type="entry name" value="PRE-MRNA-SPLICING FACTOR SLU7"/>
    <property type="match status" value="1"/>
</dbReference>
<dbReference type="InterPro" id="IPR001878">
    <property type="entry name" value="Znf_CCHC"/>
</dbReference>
<proteinExistence type="inferred from homology"/>
<feature type="region of interest" description="Disordered" evidence="9">
    <location>
        <begin position="154"/>
        <end position="182"/>
    </location>
</feature>
<evidence type="ECO:0000259" key="10">
    <source>
        <dbReference type="PROSITE" id="PS50158"/>
    </source>
</evidence>
<feature type="domain" description="CCHC-type" evidence="10">
    <location>
        <begin position="73"/>
        <end position="88"/>
    </location>
</feature>
<evidence type="ECO:0000256" key="4">
    <source>
        <dbReference type="ARBA" id="ARBA00022728"/>
    </source>
</evidence>
<organism evidence="11 12">
    <name type="scientific">Streblomastix strix</name>
    <dbReference type="NCBI Taxonomy" id="222440"/>
    <lineage>
        <taxon>Eukaryota</taxon>
        <taxon>Metamonada</taxon>
        <taxon>Preaxostyla</taxon>
        <taxon>Oxymonadida</taxon>
        <taxon>Streblomastigidae</taxon>
        <taxon>Streblomastix</taxon>
    </lineage>
</organism>
<dbReference type="InterPro" id="IPR039974">
    <property type="entry name" value="Splicing_factor_SLU7"/>
</dbReference>
<dbReference type="Pfam" id="PF11708">
    <property type="entry name" value="Slu7"/>
    <property type="match status" value="1"/>
</dbReference>
<dbReference type="PROSITE" id="PS50158">
    <property type="entry name" value="ZF_CCHC"/>
    <property type="match status" value="1"/>
</dbReference>
<dbReference type="SMART" id="SM00343">
    <property type="entry name" value="ZnF_C2HC"/>
    <property type="match status" value="1"/>
</dbReference>
<dbReference type="InterPro" id="IPR021715">
    <property type="entry name" value="Slu7_dom"/>
</dbReference>